<evidence type="ECO:0000256" key="5">
    <source>
        <dbReference type="ARBA" id="ARBA00012453"/>
    </source>
</evidence>
<comment type="catalytic activity">
    <reaction evidence="15">
        <text>ADP-D-ribose + H2O = D-ribose 5-phosphate + AMP + 2 H(+)</text>
        <dbReference type="Rhea" id="RHEA:10412"/>
        <dbReference type="ChEBI" id="CHEBI:15377"/>
        <dbReference type="ChEBI" id="CHEBI:15378"/>
        <dbReference type="ChEBI" id="CHEBI:57967"/>
        <dbReference type="ChEBI" id="CHEBI:78346"/>
        <dbReference type="ChEBI" id="CHEBI:456215"/>
        <dbReference type="EC" id="3.6.1.53"/>
    </reaction>
</comment>
<dbReference type="Proteomes" id="UP001181693">
    <property type="component" value="Unassembled WGS sequence"/>
</dbReference>
<dbReference type="InterPro" id="IPR004843">
    <property type="entry name" value="Calcineurin-like_PHP"/>
</dbReference>
<dbReference type="Gene3D" id="3.60.21.10">
    <property type="match status" value="1"/>
</dbReference>
<evidence type="ECO:0000256" key="9">
    <source>
        <dbReference type="ARBA" id="ARBA00022801"/>
    </source>
</evidence>
<dbReference type="SUPFAM" id="SSF56300">
    <property type="entry name" value="Metallo-dependent phosphatases"/>
    <property type="match status" value="1"/>
</dbReference>
<evidence type="ECO:0000256" key="8">
    <source>
        <dbReference type="ARBA" id="ARBA00022723"/>
    </source>
</evidence>
<accession>A0AAV3AR09</accession>
<organism evidence="18 19">
    <name type="scientific">Pyxicephalus adspersus</name>
    <name type="common">African bullfrog</name>
    <dbReference type="NCBI Taxonomy" id="30357"/>
    <lineage>
        <taxon>Eukaryota</taxon>
        <taxon>Metazoa</taxon>
        <taxon>Chordata</taxon>
        <taxon>Craniata</taxon>
        <taxon>Vertebrata</taxon>
        <taxon>Euteleostomi</taxon>
        <taxon>Amphibia</taxon>
        <taxon>Batrachia</taxon>
        <taxon>Anura</taxon>
        <taxon>Neobatrachia</taxon>
        <taxon>Ranoidea</taxon>
        <taxon>Pyxicephalidae</taxon>
        <taxon>Pyxicephalinae</taxon>
        <taxon>Pyxicephalus</taxon>
    </lineage>
</organism>
<dbReference type="EMBL" id="DYDO01000003">
    <property type="protein sequence ID" value="DBA27470.1"/>
    <property type="molecule type" value="Genomic_DNA"/>
</dbReference>
<comment type="catalytic activity">
    <reaction evidence="14">
        <text>CDP-choline + H2O = phosphocholine + CMP + 2 H(+)</text>
        <dbReference type="Rhea" id="RHEA:32487"/>
        <dbReference type="ChEBI" id="CHEBI:15377"/>
        <dbReference type="ChEBI" id="CHEBI:15378"/>
        <dbReference type="ChEBI" id="CHEBI:58779"/>
        <dbReference type="ChEBI" id="CHEBI:60377"/>
        <dbReference type="ChEBI" id="CHEBI:295975"/>
        <dbReference type="EC" id="3.6.1.53"/>
    </reaction>
</comment>
<dbReference type="EC" id="3.6.1.53" evidence="6"/>
<dbReference type="InterPro" id="IPR041869">
    <property type="entry name" value="MPP_ADPRM"/>
</dbReference>
<dbReference type="Pfam" id="PF00149">
    <property type="entry name" value="Metallophos"/>
    <property type="match status" value="1"/>
</dbReference>
<sequence length="343" mass="38605">MSGLPEEKSLDECQEPLFTFGVIADIQYADKDDGYNYVKTRIRYYRSSLSLLQDAAQDWASEPAQPAFILQLGDIIDGFNAPLKTSETSLAKVLAEFEKLKIPVHHIWGNHEFYNFSRKNLMESQLNSAHLGEAEVTPAEGASDPESFYAYHFSPFPKFRLLLIDSYDLSVIGRDPTSHKYGKSLKVLKQKNKNADLNSPAGLEDPRFVSFNGGVSNDQLNWINSVLQTADKNEETVMVAGHLPIYPPSTDPICLTWNFLEVLALLQSHPSVVAYFSGHDHDGGYSQDTCGIHHITFNGLIETPPSSQAFATMEIYEDRMELQGRGLIPNRTLIYRTRQYTNM</sequence>
<evidence type="ECO:0000256" key="13">
    <source>
        <dbReference type="ARBA" id="ARBA00047486"/>
    </source>
</evidence>
<dbReference type="InterPro" id="IPR029052">
    <property type="entry name" value="Metallo-depent_PP-like"/>
</dbReference>
<evidence type="ECO:0000256" key="6">
    <source>
        <dbReference type="ARBA" id="ARBA00012529"/>
    </source>
</evidence>
<keyword evidence="8" id="KW-0479">Metal-binding</keyword>
<protein>
    <recommendedName>
        <fullName evidence="7">Manganese-dependent ADP-ribose/CDP-alcohol diphosphatase</fullName>
        <ecNumber evidence="5">3.6.1.13</ecNumber>
        <ecNumber evidence="4">3.6.1.16</ecNumber>
        <ecNumber evidence="6">3.6.1.53</ecNumber>
    </recommendedName>
    <alternativeName>
        <fullName evidence="12">ADPRibase-Mn</fullName>
    </alternativeName>
    <alternativeName>
        <fullName evidence="11">CDP-choline phosphohydrolase</fullName>
    </alternativeName>
</protein>
<proteinExistence type="inferred from homology"/>
<comment type="catalytic activity">
    <reaction evidence="13">
        <text>CDP-glycerol + H2O = sn-glycerol 3-phosphate + CMP + 2 H(+)</text>
        <dbReference type="Rhea" id="RHEA:21692"/>
        <dbReference type="ChEBI" id="CHEBI:15377"/>
        <dbReference type="ChEBI" id="CHEBI:15378"/>
        <dbReference type="ChEBI" id="CHEBI:57597"/>
        <dbReference type="ChEBI" id="CHEBI:58311"/>
        <dbReference type="ChEBI" id="CHEBI:60377"/>
        <dbReference type="EC" id="3.6.1.16"/>
    </reaction>
</comment>
<dbReference type="GO" id="GO:0030145">
    <property type="term" value="F:manganese ion binding"/>
    <property type="evidence" value="ECO:0007669"/>
    <property type="project" value="TreeGrafter"/>
</dbReference>
<evidence type="ECO:0000256" key="10">
    <source>
        <dbReference type="ARBA" id="ARBA00022833"/>
    </source>
</evidence>
<keyword evidence="9" id="KW-0378">Hydrolase</keyword>
<evidence type="ECO:0000256" key="3">
    <source>
        <dbReference type="ARBA" id="ARBA00011245"/>
    </source>
</evidence>
<comment type="cofactor">
    <cofactor evidence="1">
        <name>Mg(2+)</name>
        <dbReference type="ChEBI" id="CHEBI:18420"/>
    </cofactor>
</comment>
<evidence type="ECO:0000256" key="1">
    <source>
        <dbReference type="ARBA" id="ARBA00001946"/>
    </source>
</evidence>
<comment type="similarity">
    <text evidence="2">Belongs to the ADPRibase-Mn family.</text>
</comment>
<evidence type="ECO:0000313" key="18">
    <source>
        <dbReference type="EMBL" id="DBA27470.1"/>
    </source>
</evidence>
<gene>
    <name evidence="18" type="ORF">GDO54_007959</name>
</gene>
<evidence type="ECO:0000256" key="11">
    <source>
        <dbReference type="ARBA" id="ARBA00030848"/>
    </source>
</evidence>
<dbReference type="GO" id="GO:0047631">
    <property type="term" value="F:ADP-ribose diphosphatase activity"/>
    <property type="evidence" value="ECO:0007669"/>
    <property type="project" value="UniProtKB-EC"/>
</dbReference>
<evidence type="ECO:0000259" key="17">
    <source>
        <dbReference type="Pfam" id="PF00149"/>
    </source>
</evidence>
<dbReference type="GO" id="GO:0047734">
    <property type="term" value="F:CDP-glycerol diphosphatase activity"/>
    <property type="evidence" value="ECO:0007669"/>
    <property type="project" value="UniProtKB-EC"/>
</dbReference>
<dbReference type="EC" id="3.6.1.13" evidence="5"/>
<feature type="domain" description="Calcineurin-like phosphoesterase" evidence="17">
    <location>
        <begin position="19"/>
        <end position="282"/>
    </location>
</feature>
<evidence type="ECO:0000256" key="16">
    <source>
        <dbReference type="ARBA" id="ARBA00049546"/>
    </source>
</evidence>
<dbReference type="PANTHER" id="PTHR16509">
    <property type="match status" value="1"/>
</dbReference>
<evidence type="ECO:0000256" key="12">
    <source>
        <dbReference type="ARBA" id="ARBA00032579"/>
    </source>
</evidence>
<name>A0AAV3AR09_PYXAD</name>
<evidence type="ECO:0000256" key="15">
    <source>
        <dbReference type="ARBA" id="ARBA00047894"/>
    </source>
</evidence>
<dbReference type="EC" id="3.6.1.16" evidence="4"/>
<reference evidence="18" key="1">
    <citation type="thesis" date="2020" institute="ProQuest LLC" country="789 East Eisenhower Parkway, Ann Arbor, MI, USA">
        <title>Comparative Genomics and Chromosome Evolution.</title>
        <authorList>
            <person name="Mudd A.B."/>
        </authorList>
    </citation>
    <scope>NUCLEOTIDE SEQUENCE</scope>
    <source>
        <strain evidence="18">1538</strain>
        <tissue evidence="18">Blood</tissue>
    </source>
</reference>
<evidence type="ECO:0000256" key="7">
    <source>
        <dbReference type="ARBA" id="ARBA00016378"/>
    </source>
</evidence>
<comment type="catalytic activity">
    <reaction evidence="16">
        <text>ADP-D-ribose + H2O = D-ribose 5-phosphate + AMP + 2 H(+)</text>
        <dbReference type="Rhea" id="RHEA:10412"/>
        <dbReference type="ChEBI" id="CHEBI:15377"/>
        <dbReference type="ChEBI" id="CHEBI:15378"/>
        <dbReference type="ChEBI" id="CHEBI:57967"/>
        <dbReference type="ChEBI" id="CHEBI:78346"/>
        <dbReference type="ChEBI" id="CHEBI:456215"/>
        <dbReference type="EC" id="3.6.1.13"/>
    </reaction>
</comment>
<keyword evidence="19" id="KW-1185">Reference proteome</keyword>
<comment type="subunit">
    <text evidence="3">Monomer.</text>
</comment>
<dbReference type="PANTHER" id="PTHR16509:SF9">
    <property type="entry name" value="MANGANESE-DEPENDENT ADP-RIBOSE_CDP-ALCOHOL DIPHOSPHATASE"/>
    <property type="match status" value="1"/>
</dbReference>
<evidence type="ECO:0000256" key="4">
    <source>
        <dbReference type="ARBA" id="ARBA00012443"/>
    </source>
</evidence>
<keyword evidence="10" id="KW-0862">Zinc</keyword>
<evidence type="ECO:0000256" key="2">
    <source>
        <dbReference type="ARBA" id="ARBA00006362"/>
    </source>
</evidence>
<dbReference type="GO" id="GO:0008663">
    <property type="term" value="F:2',3'-cyclic-nucleotide 2'-phosphodiesterase activity"/>
    <property type="evidence" value="ECO:0007669"/>
    <property type="project" value="TreeGrafter"/>
</dbReference>
<comment type="caution">
    <text evidence="18">The sequence shown here is derived from an EMBL/GenBank/DDBJ whole genome shotgun (WGS) entry which is preliminary data.</text>
</comment>
<evidence type="ECO:0000256" key="14">
    <source>
        <dbReference type="ARBA" id="ARBA00047636"/>
    </source>
</evidence>
<dbReference type="AlphaFoldDB" id="A0AAV3AR09"/>
<dbReference type="CDD" id="cd07396">
    <property type="entry name" value="MPP_Nbla03831"/>
    <property type="match status" value="1"/>
</dbReference>
<evidence type="ECO:0000313" key="19">
    <source>
        <dbReference type="Proteomes" id="UP001181693"/>
    </source>
</evidence>